<keyword evidence="1" id="KW-0812">Transmembrane</keyword>
<feature type="transmembrane region" description="Helical" evidence="1">
    <location>
        <begin position="88"/>
        <end position="108"/>
    </location>
</feature>
<feature type="transmembrane region" description="Helical" evidence="1">
    <location>
        <begin position="138"/>
        <end position="159"/>
    </location>
</feature>
<evidence type="ECO:0000256" key="1">
    <source>
        <dbReference type="SAM" id="Phobius"/>
    </source>
</evidence>
<reference evidence="2 3" key="1">
    <citation type="submission" date="2023-07" db="EMBL/GenBank/DDBJ databases">
        <authorList>
            <person name="Kim M.K."/>
        </authorList>
    </citation>
    <scope>NUCLEOTIDE SEQUENCE [LARGE SCALE GENOMIC DNA]</scope>
    <source>
        <strain evidence="2 3">KR1UV-12</strain>
    </source>
</reference>
<name>A0ABT9ENL5_9SPHN</name>
<proteinExistence type="predicted"/>
<dbReference type="Proteomes" id="UP001230685">
    <property type="component" value="Unassembled WGS sequence"/>
</dbReference>
<feature type="transmembrane region" description="Helical" evidence="1">
    <location>
        <begin position="34"/>
        <end position="52"/>
    </location>
</feature>
<organism evidence="2 3">
    <name type="scientific">Sphingomonas aurea</name>
    <dbReference type="NCBI Taxonomy" id="3063994"/>
    <lineage>
        <taxon>Bacteria</taxon>
        <taxon>Pseudomonadati</taxon>
        <taxon>Pseudomonadota</taxon>
        <taxon>Alphaproteobacteria</taxon>
        <taxon>Sphingomonadales</taxon>
        <taxon>Sphingomonadaceae</taxon>
        <taxon>Sphingomonas</taxon>
    </lineage>
</organism>
<feature type="transmembrane region" description="Helical" evidence="1">
    <location>
        <begin position="64"/>
        <end position="82"/>
    </location>
</feature>
<evidence type="ECO:0000313" key="3">
    <source>
        <dbReference type="Proteomes" id="UP001230685"/>
    </source>
</evidence>
<gene>
    <name evidence="2" type="ORF">Q5H91_15060</name>
</gene>
<feature type="transmembrane region" description="Helical" evidence="1">
    <location>
        <begin position="115"/>
        <end position="132"/>
    </location>
</feature>
<dbReference type="EMBL" id="JAUUDS010000010">
    <property type="protein sequence ID" value="MDP1028541.1"/>
    <property type="molecule type" value="Genomic_DNA"/>
</dbReference>
<dbReference type="RefSeq" id="WP_305174268.1">
    <property type="nucleotide sequence ID" value="NZ_JAUUDS010000010.1"/>
</dbReference>
<keyword evidence="1" id="KW-0472">Membrane</keyword>
<comment type="caution">
    <text evidence="2">The sequence shown here is derived from an EMBL/GenBank/DDBJ whole genome shotgun (WGS) entry which is preliminary data.</text>
</comment>
<keyword evidence="3" id="KW-1185">Reference proteome</keyword>
<evidence type="ECO:0000313" key="2">
    <source>
        <dbReference type="EMBL" id="MDP1028541.1"/>
    </source>
</evidence>
<keyword evidence="1" id="KW-1133">Transmembrane helix</keyword>
<protein>
    <submittedName>
        <fullName evidence="2">Uncharacterized protein</fullName>
    </submittedName>
</protein>
<sequence length="161" mass="16801">MSPFTGRAIGLAFAALWLFLGAVALPLPWRYLAGALGLAAILLLGVRAWRMNERRTGLFDMRRYRLSVALEFGAIALAGFLLDRVGLGGYLIPVVGIIVGLHFVGLWWAGGGPQYLRLAGIMTAIDAGALLLPPGSRAMQAAAGLGSAAALAMIAGTGARR</sequence>
<accession>A0ABT9ENL5</accession>